<keyword evidence="3" id="KW-1185">Reference proteome</keyword>
<sequence length="205" mass="22164">MIGLATRLAAPRAIECSEERDSALKAFAKEAGQAGWSIATLQRAAGPDADLLFPGGLRAVTEAWGDLADRWMLTAMEGAEATEPRLSRRVRRAVLARLDALTPYKAAERRAVTFLTLPGGQAAAARIAMRTVNAIWEAAGDDATGFTWATKRVSLSTVYAPTFATWLASDDRGRVERTLDAGLERARRIGACRQKFSTRFRPGVG</sequence>
<reference evidence="2 3" key="1">
    <citation type="submission" date="2019-07" db="EMBL/GenBank/DDBJ databases">
        <title>Whole genome shotgun sequence of Acetobacter nitrogenifigens NBRC 105050.</title>
        <authorList>
            <person name="Hosoyama A."/>
            <person name="Uohara A."/>
            <person name="Ohji S."/>
            <person name="Ichikawa N."/>
        </authorList>
    </citation>
    <scope>NUCLEOTIDE SEQUENCE [LARGE SCALE GENOMIC DNA]</scope>
    <source>
        <strain evidence="2 3">NBRC 105050</strain>
    </source>
</reference>
<accession>A0A511X8V1</accession>
<feature type="domain" description="COQ9 C-terminal" evidence="1">
    <location>
        <begin position="123"/>
        <end position="188"/>
    </location>
</feature>
<dbReference type="InterPro" id="IPR013718">
    <property type="entry name" value="COQ9_C"/>
</dbReference>
<dbReference type="OrthoDB" id="7201143at2"/>
<dbReference type="EMBL" id="BJYF01000006">
    <property type="protein sequence ID" value="GEN59364.1"/>
    <property type="molecule type" value="Genomic_DNA"/>
</dbReference>
<name>A0A511X8V1_9PROT</name>
<dbReference type="AlphaFoldDB" id="A0A511X8V1"/>
<gene>
    <name evidence="2" type="ORF">ANI02nite_12480</name>
</gene>
<evidence type="ECO:0000313" key="3">
    <source>
        <dbReference type="Proteomes" id="UP000321635"/>
    </source>
</evidence>
<organism evidence="2 3">
    <name type="scientific">Acetobacter nitrogenifigens DSM 23921 = NBRC 105050</name>
    <dbReference type="NCBI Taxonomy" id="1120919"/>
    <lineage>
        <taxon>Bacteria</taxon>
        <taxon>Pseudomonadati</taxon>
        <taxon>Pseudomonadota</taxon>
        <taxon>Alphaproteobacteria</taxon>
        <taxon>Acetobacterales</taxon>
        <taxon>Acetobacteraceae</taxon>
        <taxon>Acetobacter</taxon>
    </lineage>
</organism>
<proteinExistence type="predicted"/>
<dbReference type="Pfam" id="PF08511">
    <property type="entry name" value="COQ9"/>
    <property type="match status" value="1"/>
</dbReference>
<dbReference type="Gene3D" id="1.10.357.10">
    <property type="entry name" value="Tetracycline Repressor, domain 2"/>
    <property type="match status" value="1"/>
</dbReference>
<dbReference type="RefSeq" id="WP_051292194.1">
    <property type="nucleotide sequence ID" value="NZ_AUBI01000006.1"/>
</dbReference>
<comment type="caution">
    <text evidence="2">The sequence shown here is derived from an EMBL/GenBank/DDBJ whole genome shotgun (WGS) entry which is preliminary data.</text>
</comment>
<protein>
    <recommendedName>
        <fullName evidence="1">COQ9 C-terminal domain-containing protein</fullName>
    </recommendedName>
</protein>
<dbReference type="Proteomes" id="UP000321635">
    <property type="component" value="Unassembled WGS sequence"/>
</dbReference>
<evidence type="ECO:0000313" key="2">
    <source>
        <dbReference type="EMBL" id="GEN59364.1"/>
    </source>
</evidence>
<dbReference type="STRING" id="1120919.GCA_000429165_02026"/>
<evidence type="ECO:0000259" key="1">
    <source>
        <dbReference type="Pfam" id="PF08511"/>
    </source>
</evidence>